<evidence type="ECO:0000313" key="2">
    <source>
        <dbReference type="EMBL" id="MBX34699.1"/>
    </source>
</evidence>
<accession>A0A2P2MWW0</accession>
<name>A0A2P2MWW0_RHIMU</name>
<organism evidence="2">
    <name type="scientific">Rhizophora mucronata</name>
    <name type="common">Asiatic mangrove</name>
    <dbReference type="NCBI Taxonomy" id="61149"/>
    <lineage>
        <taxon>Eukaryota</taxon>
        <taxon>Viridiplantae</taxon>
        <taxon>Streptophyta</taxon>
        <taxon>Embryophyta</taxon>
        <taxon>Tracheophyta</taxon>
        <taxon>Spermatophyta</taxon>
        <taxon>Magnoliopsida</taxon>
        <taxon>eudicotyledons</taxon>
        <taxon>Gunneridae</taxon>
        <taxon>Pentapetalae</taxon>
        <taxon>rosids</taxon>
        <taxon>fabids</taxon>
        <taxon>Malpighiales</taxon>
        <taxon>Rhizophoraceae</taxon>
        <taxon>Rhizophora</taxon>
    </lineage>
</organism>
<reference evidence="2" key="1">
    <citation type="submission" date="2018-02" db="EMBL/GenBank/DDBJ databases">
        <title>Rhizophora mucronata_Transcriptome.</title>
        <authorList>
            <person name="Meera S.P."/>
            <person name="Sreeshan A."/>
            <person name="Augustine A."/>
        </authorList>
    </citation>
    <scope>NUCLEOTIDE SEQUENCE</scope>
    <source>
        <tissue evidence="2">Leaf</tissue>
    </source>
</reference>
<sequence>MSSSFKDEERLDGREEDDGSCAGEIVSLSICSNDLKLTEYMPSLVKNGDNGGIEVRFGHEEISS</sequence>
<feature type="compositionally biased region" description="Basic and acidic residues" evidence="1">
    <location>
        <begin position="1"/>
        <end position="13"/>
    </location>
</feature>
<dbReference type="EMBL" id="GGEC01054215">
    <property type="protein sequence ID" value="MBX34699.1"/>
    <property type="molecule type" value="Transcribed_RNA"/>
</dbReference>
<proteinExistence type="predicted"/>
<feature type="region of interest" description="Disordered" evidence="1">
    <location>
        <begin position="1"/>
        <end position="20"/>
    </location>
</feature>
<dbReference type="AlphaFoldDB" id="A0A2P2MWW0"/>
<protein>
    <submittedName>
        <fullName evidence="2">Uncharacterized protein</fullName>
    </submittedName>
</protein>
<evidence type="ECO:0000256" key="1">
    <source>
        <dbReference type="SAM" id="MobiDB-lite"/>
    </source>
</evidence>